<evidence type="ECO:0000256" key="4">
    <source>
        <dbReference type="SAM" id="MobiDB-lite"/>
    </source>
</evidence>
<feature type="domain" description="Histone methyltransferase Tudor" evidence="6">
    <location>
        <begin position="425"/>
        <end position="463"/>
    </location>
</feature>
<dbReference type="InterPro" id="IPR051516">
    <property type="entry name" value="SETDB_methyltransferase"/>
</dbReference>
<proteinExistence type="predicted"/>
<dbReference type="PANTHER" id="PTHR46024">
    <property type="entry name" value="HISTONE-LYSINE N-METHYLTRANSFERASE EGGLESS"/>
    <property type="match status" value="1"/>
</dbReference>
<accession>A0ABN9LLP8</accession>
<dbReference type="Gene3D" id="2.30.30.140">
    <property type="match status" value="2"/>
</dbReference>
<dbReference type="PANTHER" id="PTHR46024:SF2">
    <property type="entry name" value="HISTONE-LYSINE N-METHYLTRANSFERASE SETDB1"/>
    <property type="match status" value="1"/>
</dbReference>
<feature type="compositionally biased region" description="Polar residues" evidence="4">
    <location>
        <begin position="347"/>
        <end position="357"/>
    </location>
</feature>
<reference evidence="7" key="1">
    <citation type="submission" date="2023-07" db="EMBL/GenBank/DDBJ databases">
        <authorList>
            <person name="Stuckert A."/>
        </authorList>
    </citation>
    <scope>NUCLEOTIDE SEQUENCE</scope>
</reference>
<feature type="domain" description="DUF5604" evidence="5">
    <location>
        <begin position="361"/>
        <end position="417"/>
    </location>
</feature>
<comment type="subcellular location">
    <subcellularLocation>
        <location evidence="1">Nucleus</location>
    </subcellularLocation>
</comment>
<dbReference type="Pfam" id="PF18359">
    <property type="entry name" value="Tudor_5"/>
    <property type="match status" value="1"/>
</dbReference>
<keyword evidence="2" id="KW-0539">Nucleus</keyword>
<name>A0ABN9LLP8_9NEOB</name>
<keyword evidence="8" id="KW-1185">Reference proteome</keyword>
<dbReference type="Pfam" id="PF18300">
    <property type="entry name" value="DUF5604"/>
    <property type="match status" value="1"/>
</dbReference>
<comment type="caution">
    <text evidence="7">The sequence shown here is derived from an EMBL/GenBank/DDBJ whole genome shotgun (WGS) entry which is preliminary data.</text>
</comment>
<evidence type="ECO:0000256" key="1">
    <source>
        <dbReference type="ARBA" id="ARBA00004123"/>
    </source>
</evidence>
<dbReference type="InterPro" id="IPR041291">
    <property type="entry name" value="TUDOR_5"/>
</dbReference>
<sequence>MDSTCLVPTVKHGGGGVMVWGCFAGDTVGDLFKIEGILNQHGYHSILQRHAIPSGLRLVGPSFIFQQDNDPKPTSRLCKGYLTKKESDGVLRQMTWPPQSPDQNPIEMVWGELDRRVKAKGPTSAKHLWELLQDCWKTIPGDYLLNLIKRMPRVCKAIIKAKAMDDPEMAELENMVVEELGISMKELREFIDREVEKNELVKQKKAQLLELEELVKQKEQEVAGVDSLYDNASRALDNCESLVKTLYKEMGIAYRESSSDDESSKPVEVIEIPDEDDDDDVLSVGSGEEVSKTPKEKHLLKDAMSAMKKCKQDVQNLVESHSEEVCIVADGPQTRLSSHPSSPTSSMGAPNQASTAHDVNKDGDLMVSMRILGKKRTKTWHKGTLISIQMVGTGKKYKVKFDNKGKSLLSGNHIAYDYHPSTEKLFVGSRVVAKYKDGNQVWLYAGIVAEPPANKNKMSCNIFSYRQTVRYSLVFSNLCFPRAFLIFFDDGYAFMSRSRSCTLSGRPLANLGRT</sequence>
<dbReference type="InterPro" id="IPR040880">
    <property type="entry name" value="DUF5604"/>
</dbReference>
<dbReference type="Proteomes" id="UP001176940">
    <property type="component" value="Unassembled WGS sequence"/>
</dbReference>
<evidence type="ECO:0000259" key="5">
    <source>
        <dbReference type="Pfam" id="PF18300"/>
    </source>
</evidence>
<dbReference type="EMBL" id="CAUEEQ010019231">
    <property type="protein sequence ID" value="CAJ0941709.1"/>
    <property type="molecule type" value="Genomic_DNA"/>
</dbReference>
<keyword evidence="3" id="KW-0175">Coiled coil</keyword>
<evidence type="ECO:0008006" key="9">
    <source>
        <dbReference type="Google" id="ProtNLM"/>
    </source>
</evidence>
<evidence type="ECO:0000259" key="6">
    <source>
        <dbReference type="Pfam" id="PF18359"/>
    </source>
</evidence>
<gene>
    <name evidence="7" type="ORF">RIMI_LOCUS9323462</name>
</gene>
<dbReference type="Gene3D" id="3.30.420.10">
    <property type="entry name" value="Ribonuclease H-like superfamily/Ribonuclease H"/>
    <property type="match status" value="1"/>
</dbReference>
<evidence type="ECO:0000256" key="2">
    <source>
        <dbReference type="ARBA" id="ARBA00023242"/>
    </source>
</evidence>
<evidence type="ECO:0000256" key="3">
    <source>
        <dbReference type="SAM" id="Coils"/>
    </source>
</evidence>
<feature type="coiled-coil region" evidence="3">
    <location>
        <begin position="197"/>
        <end position="228"/>
    </location>
</feature>
<feature type="region of interest" description="Disordered" evidence="4">
    <location>
        <begin position="333"/>
        <end position="358"/>
    </location>
</feature>
<dbReference type="InterPro" id="IPR036397">
    <property type="entry name" value="RNaseH_sf"/>
</dbReference>
<organism evidence="7 8">
    <name type="scientific">Ranitomeya imitator</name>
    <name type="common">mimic poison frog</name>
    <dbReference type="NCBI Taxonomy" id="111125"/>
    <lineage>
        <taxon>Eukaryota</taxon>
        <taxon>Metazoa</taxon>
        <taxon>Chordata</taxon>
        <taxon>Craniata</taxon>
        <taxon>Vertebrata</taxon>
        <taxon>Euteleostomi</taxon>
        <taxon>Amphibia</taxon>
        <taxon>Batrachia</taxon>
        <taxon>Anura</taxon>
        <taxon>Neobatrachia</taxon>
        <taxon>Hyloidea</taxon>
        <taxon>Dendrobatidae</taxon>
        <taxon>Dendrobatinae</taxon>
        <taxon>Ranitomeya</taxon>
    </lineage>
</organism>
<evidence type="ECO:0000313" key="7">
    <source>
        <dbReference type="EMBL" id="CAJ0941709.1"/>
    </source>
</evidence>
<feature type="compositionally biased region" description="Low complexity" evidence="4">
    <location>
        <begin position="337"/>
        <end position="346"/>
    </location>
</feature>
<evidence type="ECO:0000313" key="8">
    <source>
        <dbReference type="Proteomes" id="UP001176940"/>
    </source>
</evidence>
<protein>
    <recommendedName>
        <fullName evidence="9">Transposase</fullName>
    </recommendedName>
</protein>